<organism evidence="3">
    <name type="scientific">Caenorhabditis brenneri</name>
    <name type="common">Nematode worm</name>
    <dbReference type="NCBI Taxonomy" id="135651"/>
    <lineage>
        <taxon>Eukaryota</taxon>
        <taxon>Metazoa</taxon>
        <taxon>Ecdysozoa</taxon>
        <taxon>Nematoda</taxon>
        <taxon>Chromadorea</taxon>
        <taxon>Rhabditida</taxon>
        <taxon>Rhabditina</taxon>
        <taxon>Rhabditomorpha</taxon>
        <taxon>Rhabditoidea</taxon>
        <taxon>Rhabditidae</taxon>
        <taxon>Peloderinae</taxon>
        <taxon>Caenorhabditis</taxon>
    </lineage>
</organism>
<feature type="transmembrane region" description="Helical" evidence="1">
    <location>
        <begin position="6"/>
        <end position="27"/>
    </location>
</feature>
<sequence length="48" mass="5639">MSFQLFLPIILIYYCNSLIQFCIKIALSKLETFETVLLIDRNSNCAFF</sequence>
<evidence type="ECO:0000313" key="3">
    <source>
        <dbReference type="Proteomes" id="UP000008068"/>
    </source>
</evidence>
<gene>
    <name evidence="2" type="ORF">CAEBREN_30780</name>
</gene>
<evidence type="ECO:0000313" key="2">
    <source>
        <dbReference type="EMBL" id="EGT54595.1"/>
    </source>
</evidence>
<name>G0N704_CAEBE</name>
<keyword evidence="1" id="KW-0812">Transmembrane</keyword>
<reference evidence="3" key="1">
    <citation type="submission" date="2011-07" db="EMBL/GenBank/DDBJ databases">
        <authorList>
            <consortium name="Caenorhabditis brenneri Sequencing and Analysis Consortium"/>
            <person name="Wilson R.K."/>
        </authorList>
    </citation>
    <scope>NUCLEOTIDE SEQUENCE [LARGE SCALE GENOMIC DNA]</scope>
    <source>
        <strain evidence="3">PB2801</strain>
    </source>
</reference>
<keyword evidence="1" id="KW-0472">Membrane</keyword>
<dbReference type="Proteomes" id="UP000008068">
    <property type="component" value="Unassembled WGS sequence"/>
</dbReference>
<accession>G0N704</accession>
<evidence type="ECO:0000256" key="1">
    <source>
        <dbReference type="SAM" id="Phobius"/>
    </source>
</evidence>
<proteinExistence type="predicted"/>
<keyword evidence="3" id="KW-1185">Reference proteome</keyword>
<dbReference type="EMBL" id="GL379846">
    <property type="protein sequence ID" value="EGT54595.1"/>
    <property type="molecule type" value="Genomic_DNA"/>
</dbReference>
<dbReference type="InParanoid" id="G0N704"/>
<keyword evidence="1" id="KW-1133">Transmembrane helix</keyword>
<dbReference type="HOGENOM" id="CLU_3160422_0_0_1"/>
<dbReference type="AlphaFoldDB" id="G0N704"/>
<protein>
    <submittedName>
        <fullName evidence="2">Uncharacterized protein</fullName>
    </submittedName>
</protein>